<protein>
    <submittedName>
        <fullName evidence="3">ARAD1A07590p</fullName>
    </submittedName>
</protein>
<proteinExistence type="inferred from homology"/>
<dbReference type="Gene3D" id="3.40.50.2060">
    <property type="match status" value="1"/>
</dbReference>
<evidence type="ECO:0000256" key="1">
    <source>
        <dbReference type="ARBA" id="ARBA00009884"/>
    </source>
</evidence>
<dbReference type="AlphaFoldDB" id="A0A060T2D9"/>
<dbReference type="EMBL" id="HG937691">
    <property type="protein sequence ID" value="CDP33356.1"/>
    <property type="molecule type" value="Genomic_DNA"/>
</dbReference>
<dbReference type="Gene3D" id="1.25.40.850">
    <property type="match status" value="1"/>
</dbReference>
<dbReference type="InterPro" id="IPR043154">
    <property type="entry name" value="Sec-1-like_dom1"/>
</dbReference>
<sequence length="677" mass="73938">MDSQELKSEALEALLTIIDSIPNPKKSLILDKNLNATLSSVASFSTLKEHGLDRIFWLQTPNLASSMPLNDSAVVYLASSYDYNCVKIISSHVQHVIETASASGSTGSSGSPDVHIIMAPEATLAMEQALEDASILGDCSVHSWPVYLLPSDGDLLTLNLPGGGFKDLYVNEASSPIYYGAQAIDALQQKYGLISRITAKGDGAQKLVDILLRKRDGRRTDLSSKLSKLSVEPSPEVQFEYRYSNIFVGTTIDQLIVIDRQADLLTPLLSQLTYQGLVDEFYPISDSGQVELPASIVNPPANSNQGNSSTSNASTSLSTETKKTTLGHAHGNDLFSTIRDLNFSMVGQTLNKVARQLQADYEQRHEAKTVSEIRQFVSRLGGLQTVHQALRFHTSLAEQLMTKVQDDEFNKSLEIQQNLLADTMDLKTIHLMIENMIGQGASLATVLRLLAIECLCNGGIKPKELTYLKQEIIQSYGYKHILTLQTMERLGLIFPRSPSVPNNFPSLRRSLNLISDQQQELSTEPTDTTFAYSGYAPLSVRLVQCVVDKQAAIRPRRFQTQSSSSGSAASGQASSALNTSVGWKGAEDIVRLVPGATVDQVQRSDTQVREGKLRKILTRNSPNREKTNTLVFFLGGITYAELAALRHVASKPSLSTNLIIASTGFINGQKVVSSNLL</sequence>
<dbReference type="InterPro" id="IPR001619">
    <property type="entry name" value="Sec1-like"/>
</dbReference>
<accession>A0A060T2D9</accession>
<reference evidence="3" key="2">
    <citation type="submission" date="2014-06" db="EMBL/GenBank/DDBJ databases">
        <title>The complete genome of Blastobotrys (Arxula) adeninivorans LS3 - a yeast of biotechnological interest.</title>
        <authorList>
            <person name="Kunze G."/>
            <person name="Gaillardin C."/>
            <person name="Czernicka M."/>
            <person name="Durrens P."/>
            <person name="Martin T."/>
            <person name="Boer E."/>
            <person name="Gabaldon T."/>
            <person name="Cruz J."/>
            <person name="Talla E."/>
            <person name="Marck C."/>
            <person name="Goffeau A."/>
            <person name="Barbe V."/>
            <person name="Baret P."/>
            <person name="Baronian K."/>
            <person name="Beier S."/>
            <person name="Bleykasten C."/>
            <person name="Bode R."/>
            <person name="Casaregola S."/>
            <person name="Despons L."/>
            <person name="Fairhead C."/>
            <person name="Giersberg M."/>
            <person name="Gierski P."/>
            <person name="Hahnel U."/>
            <person name="Hartmann A."/>
            <person name="Jankowska D."/>
            <person name="Jubin C."/>
            <person name="Jung P."/>
            <person name="Lafontaine I."/>
            <person name="Leh-Louis V."/>
            <person name="Lemaire M."/>
            <person name="Marcet-Houben M."/>
            <person name="Mascher M."/>
            <person name="Morel G."/>
            <person name="Richard G.-F."/>
            <person name="Riechen J."/>
            <person name="Sacerdot C."/>
            <person name="Sarkar A."/>
            <person name="Savel G."/>
            <person name="Schacherer J."/>
            <person name="Sherman D."/>
            <person name="Straub M.-L."/>
            <person name="Stein N."/>
            <person name="Thierry A."/>
            <person name="Trautwein-Schult A."/>
            <person name="Westhof E."/>
            <person name="Worch S."/>
            <person name="Dujon B."/>
            <person name="Souciet J.-L."/>
            <person name="Wincker P."/>
            <person name="Scholz U."/>
            <person name="Neuveglise N."/>
        </authorList>
    </citation>
    <scope>NUCLEOTIDE SEQUENCE</scope>
    <source>
        <strain evidence="3">LS3</strain>
    </source>
</reference>
<gene>
    <name evidence="3" type="ORF">GNLVRS02_ARAD1A07590g</name>
</gene>
<comment type="similarity">
    <text evidence="1">Belongs to the STXBP/unc-18/SEC1 family.</text>
</comment>
<name>A0A060T2D9_BLAAD</name>
<dbReference type="Gene3D" id="3.40.50.1910">
    <property type="match status" value="1"/>
</dbReference>
<evidence type="ECO:0000313" key="3">
    <source>
        <dbReference type="EMBL" id="CDP33356.1"/>
    </source>
</evidence>
<dbReference type="InterPro" id="IPR036045">
    <property type="entry name" value="Sec1-like_sf"/>
</dbReference>
<dbReference type="GO" id="GO:0016192">
    <property type="term" value="P:vesicle-mediated transport"/>
    <property type="evidence" value="ECO:0007669"/>
    <property type="project" value="InterPro"/>
</dbReference>
<dbReference type="InterPro" id="IPR043127">
    <property type="entry name" value="Sec-1-like_dom3a"/>
</dbReference>
<dbReference type="InterPro" id="IPR027482">
    <property type="entry name" value="Sec1-like_dom2"/>
</dbReference>
<reference evidence="3" key="1">
    <citation type="submission" date="2014-02" db="EMBL/GenBank/DDBJ databases">
        <authorList>
            <person name="Genoscope - CEA"/>
        </authorList>
    </citation>
    <scope>NUCLEOTIDE SEQUENCE</scope>
    <source>
        <strain evidence="3">LS3</strain>
    </source>
</reference>
<dbReference type="PANTHER" id="PTHR11679">
    <property type="entry name" value="VESICLE PROTEIN SORTING-ASSOCIATED"/>
    <property type="match status" value="1"/>
</dbReference>
<feature type="region of interest" description="Disordered" evidence="2">
    <location>
        <begin position="293"/>
        <end position="326"/>
    </location>
</feature>
<dbReference type="Gene3D" id="3.90.830.10">
    <property type="entry name" value="Syntaxin Binding Protein 1, Chain A, domain 2"/>
    <property type="match status" value="1"/>
</dbReference>
<dbReference type="Pfam" id="PF00995">
    <property type="entry name" value="Sec1"/>
    <property type="match status" value="1"/>
</dbReference>
<dbReference type="SUPFAM" id="SSF56815">
    <property type="entry name" value="Sec1/munc18-like (SM) proteins"/>
    <property type="match status" value="1"/>
</dbReference>
<organism evidence="3">
    <name type="scientific">Blastobotrys adeninivorans</name>
    <name type="common">Yeast</name>
    <name type="synonym">Arxula adeninivorans</name>
    <dbReference type="NCBI Taxonomy" id="409370"/>
    <lineage>
        <taxon>Eukaryota</taxon>
        <taxon>Fungi</taxon>
        <taxon>Dikarya</taxon>
        <taxon>Ascomycota</taxon>
        <taxon>Saccharomycotina</taxon>
        <taxon>Dipodascomycetes</taxon>
        <taxon>Dipodascales</taxon>
        <taxon>Trichomonascaceae</taxon>
        <taxon>Blastobotrys</taxon>
    </lineage>
</organism>
<dbReference type="InterPro" id="IPR043155">
    <property type="entry name" value="VPS33_dom3b"/>
</dbReference>
<dbReference type="PhylomeDB" id="A0A060T2D9"/>
<feature type="compositionally biased region" description="Low complexity" evidence="2">
    <location>
        <begin position="302"/>
        <end position="319"/>
    </location>
</feature>
<evidence type="ECO:0000256" key="2">
    <source>
        <dbReference type="SAM" id="MobiDB-lite"/>
    </source>
</evidence>